<protein>
    <submittedName>
        <fullName evidence="8">DUF202 domain-containing protein</fullName>
    </submittedName>
</protein>
<sequence length="124" mass="14006">MQRPADRPEPLKWWQSGTRPDYRFSLANERTFLAWIRTAMGLIVGAVALEQFSASLASPRLRLVLAMVLFCCATLISAMAYLRWARAEHAMRQETDLPQSRLLPFLTVLVALLAVILALFVVFA</sequence>
<dbReference type="InterPro" id="IPR052053">
    <property type="entry name" value="IM_YidH-like"/>
</dbReference>
<evidence type="ECO:0000313" key="9">
    <source>
        <dbReference type="Proteomes" id="UP000664073"/>
    </source>
</evidence>
<feature type="transmembrane region" description="Helical" evidence="6">
    <location>
        <begin position="102"/>
        <end position="123"/>
    </location>
</feature>
<dbReference type="PANTHER" id="PTHR34187">
    <property type="entry name" value="FGR18P"/>
    <property type="match status" value="1"/>
</dbReference>
<keyword evidence="3 6" id="KW-0812">Transmembrane</keyword>
<feature type="transmembrane region" description="Helical" evidence="6">
    <location>
        <begin position="32"/>
        <end position="49"/>
    </location>
</feature>
<dbReference type="GO" id="GO:0005886">
    <property type="term" value="C:plasma membrane"/>
    <property type="evidence" value="ECO:0007669"/>
    <property type="project" value="UniProtKB-SubCell"/>
</dbReference>
<proteinExistence type="predicted"/>
<name>A0A939HLZ5_9PROT</name>
<dbReference type="AlphaFoldDB" id="A0A939HLZ5"/>
<organism evidence="8 9">
    <name type="scientific">Acetobacter garciniae</name>
    <dbReference type="NCBI Taxonomy" id="2817435"/>
    <lineage>
        <taxon>Bacteria</taxon>
        <taxon>Pseudomonadati</taxon>
        <taxon>Pseudomonadota</taxon>
        <taxon>Alphaproteobacteria</taxon>
        <taxon>Acetobacterales</taxon>
        <taxon>Acetobacteraceae</taxon>
        <taxon>Acetobacter</taxon>
    </lineage>
</organism>
<dbReference type="Pfam" id="PF02656">
    <property type="entry name" value="DUF202"/>
    <property type="match status" value="1"/>
</dbReference>
<keyword evidence="5 6" id="KW-0472">Membrane</keyword>
<feature type="domain" description="DUF202" evidence="7">
    <location>
        <begin position="23"/>
        <end position="90"/>
    </location>
</feature>
<evidence type="ECO:0000313" key="8">
    <source>
        <dbReference type="EMBL" id="MBO1324486.1"/>
    </source>
</evidence>
<evidence type="ECO:0000256" key="3">
    <source>
        <dbReference type="ARBA" id="ARBA00022692"/>
    </source>
</evidence>
<keyword evidence="4 6" id="KW-1133">Transmembrane helix</keyword>
<dbReference type="EMBL" id="JAFVMH010000002">
    <property type="protein sequence ID" value="MBO1324486.1"/>
    <property type="molecule type" value="Genomic_DNA"/>
</dbReference>
<dbReference type="RefSeq" id="WP_207845184.1">
    <property type="nucleotide sequence ID" value="NZ_JAFVMH010000002.1"/>
</dbReference>
<keyword evidence="9" id="KW-1185">Reference proteome</keyword>
<comment type="subcellular location">
    <subcellularLocation>
        <location evidence="1">Cell membrane</location>
        <topology evidence="1">Multi-pass membrane protein</topology>
    </subcellularLocation>
</comment>
<gene>
    <name evidence="8" type="ORF">J2D77_04860</name>
</gene>
<comment type="caution">
    <text evidence="8">The sequence shown here is derived from an EMBL/GenBank/DDBJ whole genome shotgun (WGS) entry which is preliminary data.</text>
</comment>
<evidence type="ECO:0000259" key="7">
    <source>
        <dbReference type="Pfam" id="PF02656"/>
    </source>
</evidence>
<reference evidence="8" key="1">
    <citation type="submission" date="2021-03" db="EMBL/GenBank/DDBJ databases">
        <title>The complete genome sequence of Acetobacter sp. TBRC 12339.</title>
        <authorList>
            <person name="Charoenyingcharoen P."/>
            <person name="Yukphan P."/>
        </authorList>
    </citation>
    <scope>NUCLEOTIDE SEQUENCE</scope>
    <source>
        <strain evidence="8">TBRC 12339</strain>
    </source>
</reference>
<evidence type="ECO:0000256" key="2">
    <source>
        <dbReference type="ARBA" id="ARBA00022475"/>
    </source>
</evidence>
<feature type="transmembrane region" description="Helical" evidence="6">
    <location>
        <begin position="61"/>
        <end position="82"/>
    </location>
</feature>
<dbReference type="PANTHER" id="PTHR34187:SF2">
    <property type="entry name" value="DUF202 DOMAIN-CONTAINING PROTEIN"/>
    <property type="match status" value="1"/>
</dbReference>
<dbReference type="InterPro" id="IPR003807">
    <property type="entry name" value="DUF202"/>
</dbReference>
<evidence type="ECO:0000256" key="6">
    <source>
        <dbReference type="SAM" id="Phobius"/>
    </source>
</evidence>
<evidence type="ECO:0000256" key="1">
    <source>
        <dbReference type="ARBA" id="ARBA00004651"/>
    </source>
</evidence>
<keyword evidence="2" id="KW-1003">Cell membrane</keyword>
<evidence type="ECO:0000256" key="5">
    <source>
        <dbReference type="ARBA" id="ARBA00023136"/>
    </source>
</evidence>
<dbReference type="Proteomes" id="UP000664073">
    <property type="component" value="Unassembled WGS sequence"/>
</dbReference>
<accession>A0A939HLZ5</accession>
<evidence type="ECO:0000256" key="4">
    <source>
        <dbReference type="ARBA" id="ARBA00022989"/>
    </source>
</evidence>